<evidence type="ECO:0008006" key="4">
    <source>
        <dbReference type="Google" id="ProtNLM"/>
    </source>
</evidence>
<reference evidence="3" key="1">
    <citation type="submission" date="2015-11" db="EMBL/GenBank/DDBJ databases">
        <authorList>
            <person name="Kumar R."/>
            <person name="Singh D."/>
            <person name="Swarnkar M.K."/>
            <person name="Singh A.K."/>
            <person name="Kumar S."/>
        </authorList>
    </citation>
    <scope>NUCLEOTIDE SEQUENCE [LARGE SCALE GENOMIC DNA]</scope>
    <source>
        <strain evidence="3">ERGS4:06</strain>
    </source>
</reference>
<name>A0A0S2LWU9_9MICC</name>
<evidence type="ECO:0000313" key="2">
    <source>
        <dbReference type="EMBL" id="ALO65766.1"/>
    </source>
</evidence>
<dbReference type="AlphaFoldDB" id="A0A0S2LWU9"/>
<organism evidence="2 3">
    <name type="scientific">Arthrobacter alpinus</name>
    <dbReference type="NCBI Taxonomy" id="656366"/>
    <lineage>
        <taxon>Bacteria</taxon>
        <taxon>Bacillati</taxon>
        <taxon>Actinomycetota</taxon>
        <taxon>Actinomycetes</taxon>
        <taxon>Micrococcales</taxon>
        <taxon>Micrococcaceae</taxon>
        <taxon>Arthrobacter</taxon>
    </lineage>
</organism>
<evidence type="ECO:0000313" key="3">
    <source>
        <dbReference type="Proteomes" id="UP000059574"/>
    </source>
</evidence>
<feature type="compositionally biased region" description="Acidic residues" evidence="1">
    <location>
        <begin position="139"/>
        <end position="158"/>
    </location>
</feature>
<feature type="region of interest" description="Disordered" evidence="1">
    <location>
        <begin position="136"/>
        <end position="172"/>
    </location>
</feature>
<dbReference type="InterPro" id="IPR025851">
    <property type="entry name" value="SUKH-4"/>
</dbReference>
<accession>A0A0S2LWU9</accession>
<proteinExistence type="predicted"/>
<gene>
    <name evidence="2" type="ORF">AS189_03730</name>
</gene>
<sequence length="172" mass="18938">MNDTRIWSVLQGMYPVALEDVPLDGQWLKPPFADDSSGRAIVCNDGDFQFVVVDRKSGAVLFVCEDEETLMASSLETLPAIVAAWGAIDRDTVGPEDDDDFSAVAKSFETLLLEIDPAAAGANEFWHRYTEELTSQDYVDFDDDDDAEEEDEQEPDSGDNDRPSAADSFVDA</sequence>
<protein>
    <recommendedName>
        <fullName evidence="4">SUKH-4 immunity protein</fullName>
    </recommendedName>
</protein>
<dbReference type="Proteomes" id="UP000059574">
    <property type="component" value="Chromosome"/>
</dbReference>
<evidence type="ECO:0000256" key="1">
    <source>
        <dbReference type="SAM" id="MobiDB-lite"/>
    </source>
</evidence>
<reference evidence="2 3" key="2">
    <citation type="journal article" date="2016" name="J. Biotechnol.">
        <title>Complete genome sequence of Arthrobacter alpinus ERGS4:06, a yellow pigmented bacterium tolerant to cold and radiations isolated from Sikkim Himalaya.</title>
        <authorList>
            <person name="Kumar R."/>
            <person name="Singh D."/>
            <person name="Swarnkar M.K."/>
            <person name="Singh A.K."/>
            <person name="Kumar S."/>
        </authorList>
    </citation>
    <scope>NUCLEOTIDE SEQUENCE [LARGE SCALE GENOMIC DNA]</scope>
    <source>
        <strain evidence="2 3">ERGS4:06</strain>
    </source>
</reference>
<dbReference type="EMBL" id="CP013200">
    <property type="protein sequence ID" value="ALO65766.1"/>
    <property type="molecule type" value="Genomic_DNA"/>
</dbReference>
<dbReference type="Pfam" id="PF14435">
    <property type="entry name" value="SUKH-4"/>
    <property type="match status" value="1"/>
</dbReference>